<dbReference type="Pfam" id="PF04438">
    <property type="entry name" value="zf-HIT"/>
    <property type="match status" value="1"/>
</dbReference>
<evidence type="ECO:0000256" key="5">
    <source>
        <dbReference type="PROSITE-ProRule" id="PRU00023"/>
    </source>
</evidence>
<proteinExistence type="inferred from homology"/>
<evidence type="ECO:0000313" key="9">
    <source>
        <dbReference type="Proteomes" id="UP000005239"/>
    </source>
</evidence>
<feature type="region of interest" description="Disordered" evidence="7">
    <location>
        <begin position="520"/>
        <end position="547"/>
    </location>
</feature>
<dbReference type="EnsemblMetazoa" id="PPA26270.1">
    <property type="protein sequence ID" value="PPA26270.1"/>
    <property type="gene ID" value="WBGene00115824"/>
</dbReference>
<dbReference type="GO" id="GO:0008270">
    <property type="term" value="F:zinc ion binding"/>
    <property type="evidence" value="ECO:0007669"/>
    <property type="project" value="UniProtKB-UniRule"/>
</dbReference>
<dbReference type="GO" id="GO:0007084">
    <property type="term" value="P:mitotic nuclear membrane reassembly"/>
    <property type="evidence" value="ECO:0000318"/>
    <property type="project" value="GO_Central"/>
</dbReference>
<reference evidence="8" key="2">
    <citation type="submission" date="2022-06" db="UniProtKB">
        <authorList>
            <consortium name="EnsemblMetazoa"/>
        </authorList>
    </citation>
    <scope>IDENTIFICATION</scope>
    <source>
        <strain evidence="8">PS312</strain>
    </source>
</reference>
<dbReference type="PANTHER" id="PTHR12349:SF4">
    <property type="entry name" value="ANKYRIN REPEAT AND LEM DOMAIN-CONTAINING PROTEIN 2"/>
    <property type="match status" value="1"/>
</dbReference>
<evidence type="ECO:0000256" key="4">
    <source>
        <dbReference type="ARBA" id="ARBA00023306"/>
    </source>
</evidence>
<keyword evidence="2" id="KW-0132">Cell division</keyword>
<dbReference type="CDD" id="cd21437">
    <property type="entry name" value="zf-HIT_ZNHIT1_like"/>
    <property type="match status" value="1"/>
</dbReference>
<protein>
    <submittedName>
        <fullName evidence="8">Lem-4</fullName>
    </submittedName>
</protein>
<dbReference type="Pfam" id="PF12796">
    <property type="entry name" value="Ank_2"/>
    <property type="match status" value="1"/>
</dbReference>
<gene>
    <name evidence="8" type="primary">WBGene00115824</name>
</gene>
<keyword evidence="6" id="KW-0862">Zinc</keyword>
<accession>A0A2A6BFC3</accession>
<dbReference type="SUPFAM" id="SSF48403">
    <property type="entry name" value="Ankyrin repeat"/>
    <property type="match status" value="1"/>
</dbReference>
<dbReference type="InterPro" id="IPR056237">
    <property type="entry name" value="ANKLE2_3rd"/>
</dbReference>
<reference evidence="9" key="1">
    <citation type="journal article" date="2008" name="Nat. Genet.">
        <title>The Pristionchus pacificus genome provides a unique perspective on nematode lifestyle and parasitism.</title>
        <authorList>
            <person name="Dieterich C."/>
            <person name="Clifton S.W."/>
            <person name="Schuster L.N."/>
            <person name="Chinwalla A."/>
            <person name="Delehaunty K."/>
            <person name="Dinkelacker I."/>
            <person name="Fulton L."/>
            <person name="Fulton R."/>
            <person name="Godfrey J."/>
            <person name="Minx P."/>
            <person name="Mitreva M."/>
            <person name="Roeseler W."/>
            <person name="Tian H."/>
            <person name="Witte H."/>
            <person name="Yang S.P."/>
            <person name="Wilson R.K."/>
            <person name="Sommer R.J."/>
        </authorList>
    </citation>
    <scope>NUCLEOTIDE SEQUENCE [LARGE SCALE GENOMIC DNA]</scope>
    <source>
        <strain evidence="9">PS312</strain>
    </source>
</reference>
<evidence type="ECO:0000256" key="3">
    <source>
        <dbReference type="ARBA" id="ARBA00023043"/>
    </source>
</evidence>
<feature type="compositionally biased region" description="Acidic residues" evidence="7">
    <location>
        <begin position="399"/>
        <end position="414"/>
    </location>
</feature>
<dbReference type="PANTHER" id="PTHR12349">
    <property type="entry name" value="ANKYRIN REPEAT AND LEM DOMAIN-CONTAINING PROTEIN 2"/>
    <property type="match status" value="1"/>
</dbReference>
<evidence type="ECO:0000256" key="6">
    <source>
        <dbReference type="PROSITE-ProRule" id="PRU00453"/>
    </source>
</evidence>
<dbReference type="Gene3D" id="1.25.40.20">
    <property type="entry name" value="Ankyrin repeat-containing domain"/>
    <property type="match status" value="1"/>
</dbReference>
<dbReference type="Proteomes" id="UP000005239">
    <property type="component" value="Unassembled WGS sequence"/>
</dbReference>
<keyword evidence="3 5" id="KW-0040">ANK repeat</keyword>
<dbReference type="InterPro" id="IPR036770">
    <property type="entry name" value="Ankyrin_rpt-contain_sf"/>
</dbReference>
<evidence type="ECO:0000256" key="1">
    <source>
        <dbReference type="ARBA" id="ARBA00007597"/>
    </source>
</evidence>
<evidence type="ECO:0000313" key="8">
    <source>
        <dbReference type="EnsemblMetazoa" id="PPA26270.1"/>
    </source>
</evidence>
<dbReference type="PROSITE" id="PS50088">
    <property type="entry name" value="ANK_REPEAT"/>
    <property type="match status" value="1"/>
</dbReference>
<dbReference type="FunFam" id="1.25.40.20:FF:000590">
    <property type="entry name" value="Protein CBG13985"/>
    <property type="match status" value="1"/>
</dbReference>
<dbReference type="PROSITE" id="PS50297">
    <property type="entry name" value="ANK_REP_REGION"/>
    <property type="match status" value="1"/>
</dbReference>
<keyword evidence="6" id="KW-0863">Zinc-finger</keyword>
<dbReference type="InterPro" id="IPR007529">
    <property type="entry name" value="Znf_HIT"/>
</dbReference>
<name>A0A2A6BFC3_PRIPA</name>
<dbReference type="InterPro" id="IPR002110">
    <property type="entry name" value="Ankyrin_rpt"/>
</dbReference>
<organism evidence="8 9">
    <name type="scientific">Pristionchus pacificus</name>
    <name type="common">Parasitic nematode worm</name>
    <dbReference type="NCBI Taxonomy" id="54126"/>
    <lineage>
        <taxon>Eukaryota</taxon>
        <taxon>Metazoa</taxon>
        <taxon>Ecdysozoa</taxon>
        <taxon>Nematoda</taxon>
        <taxon>Chromadorea</taxon>
        <taxon>Rhabditida</taxon>
        <taxon>Rhabditina</taxon>
        <taxon>Diplogasteromorpha</taxon>
        <taxon>Diplogasteroidea</taxon>
        <taxon>Neodiplogasteridae</taxon>
        <taxon>Pristionchus</taxon>
    </lineage>
</organism>
<evidence type="ECO:0000256" key="7">
    <source>
        <dbReference type="SAM" id="MobiDB-lite"/>
    </source>
</evidence>
<dbReference type="GO" id="GO:0005783">
    <property type="term" value="C:endoplasmic reticulum"/>
    <property type="evidence" value="ECO:0000318"/>
    <property type="project" value="GO_Central"/>
</dbReference>
<dbReference type="GO" id="GO:0051721">
    <property type="term" value="F:protein phosphatase 2A binding"/>
    <property type="evidence" value="ECO:0000318"/>
    <property type="project" value="GO_Central"/>
</dbReference>
<sequence length="646" mass="73622">MSMDTGGNENIAPASPIFAVYYPDDIKNSPRVFYQSVKDATKFANSPESRSKGARFRRFGNASEATNFFECGDAPVMATQSDNTATASDPAVNFSSIDAKSMNPLKKLIETDNLDGFRELTDSNPRYLINTSGDTASIVQAGFRFNALHIAATKGSYRVAEHMLKRVTDTDYLVMLYGTNEKDVQFRKANIIDSYLNTPDKSTNGDTPLHLACKWGHVEVARIIASYGQTIKDIKNQYGQTPLDLVCSRYSGEKKEQIMREFRTILHSFYVAIYRCSDHSRPLQWIVSSEYPQSSLASSTSHSSFLSPIVSPFLLTAVAGPFPSEEQAIQFQKRWKVKGLDRRRKDFDRGVEKVGRAMALEEDVKWAESWPFHTEPIDVKSNDGLEIIEKYLKEKIINEEEEGEFEDAQEEWDDDHSPLDGSNWNEGDSLGSLYSKMEALSMGDHSVKRFVSSMDRLDGVTRLNLPSLTSPRYWNNSPNSTRSRITKGIVPRTNMLNRLTDDNYHEDPHANLQWNKKRPKFEDHDMPTTSLHGEHKGGRKRKEGEEKLDAASIKKRRMMRSEHFKQRFRKNFTQLLEEENSANKDRQEEHGAWVKAVAPPSTKPPKKLCSVCGFPSKYNCTRCGTRFCRLRCRDIHNDTRCMKWTA</sequence>
<keyword evidence="9" id="KW-1185">Reference proteome</keyword>
<dbReference type="PROSITE" id="PS51083">
    <property type="entry name" value="ZF_HIT"/>
    <property type="match status" value="1"/>
</dbReference>
<accession>A0A8R1YLK3</accession>
<dbReference type="SMART" id="SM00248">
    <property type="entry name" value="ANK"/>
    <property type="match status" value="4"/>
</dbReference>
<dbReference type="Pfam" id="PF24567">
    <property type="entry name" value="ANKLE2_3rd"/>
    <property type="match status" value="1"/>
</dbReference>
<dbReference type="AlphaFoldDB" id="A0A2A6BFC3"/>
<keyword evidence="4" id="KW-0131">Cell cycle</keyword>
<comment type="similarity">
    <text evidence="1">Belongs to the ANKLE2 family.</text>
</comment>
<feature type="repeat" description="ANK" evidence="5">
    <location>
        <begin position="204"/>
        <end position="236"/>
    </location>
</feature>
<evidence type="ECO:0000256" key="2">
    <source>
        <dbReference type="ARBA" id="ARBA00022618"/>
    </source>
</evidence>
<keyword evidence="6" id="KW-0479">Metal-binding</keyword>
<feature type="region of interest" description="Disordered" evidence="7">
    <location>
        <begin position="399"/>
        <end position="423"/>
    </location>
</feature>
<dbReference type="GO" id="GO:0051301">
    <property type="term" value="P:cell division"/>
    <property type="evidence" value="ECO:0007669"/>
    <property type="project" value="UniProtKB-KW"/>
</dbReference>